<dbReference type="InterPro" id="IPR043128">
    <property type="entry name" value="Rev_trsase/Diguanyl_cyclase"/>
</dbReference>
<feature type="domain" description="GGDEF" evidence="4">
    <location>
        <begin position="805"/>
        <end position="938"/>
    </location>
</feature>
<dbReference type="InterPro" id="IPR013767">
    <property type="entry name" value="PAS_fold"/>
</dbReference>
<dbReference type="CDD" id="cd00130">
    <property type="entry name" value="PAS"/>
    <property type="match status" value="6"/>
</dbReference>
<organism evidence="5">
    <name type="scientific">Niallia circulans</name>
    <name type="common">Bacillus circulans</name>
    <dbReference type="NCBI Taxonomy" id="1397"/>
    <lineage>
        <taxon>Bacteria</taxon>
        <taxon>Bacillati</taxon>
        <taxon>Bacillota</taxon>
        <taxon>Bacilli</taxon>
        <taxon>Bacillales</taxon>
        <taxon>Bacillaceae</taxon>
        <taxon>Niallia</taxon>
    </lineage>
</organism>
<feature type="domain" description="PAC" evidence="3">
    <location>
        <begin position="597"/>
        <end position="647"/>
    </location>
</feature>
<dbReference type="InterPro" id="IPR013655">
    <property type="entry name" value="PAS_fold_3"/>
</dbReference>
<dbReference type="PANTHER" id="PTHR44757:SF2">
    <property type="entry name" value="BIOFILM ARCHITECTURE MAINTENANCE PROTEIN MBAA"/>
    <property type="match status" value="1"/>
</dbReference>
<dbReference type="InterPro" id="IPR029787">
    <property type="entry name" value="Nucleotide_cyclase"/>
</dbReference>
<dbReference type="Pfam" id="PF13426">
    <property type="entry name" value="PAS_9"/>
    <property type="match status" value="1"/>
</dbReference>
<dbReference type="PROSITE" id="PS50112">
    <property type="entry name" value="PAS"/>
    <property type="match status" value="5"/>
</dbReference>
<dbReference type="GO" id="GO:0006355">
    <property type="term" value="P:regulation of DNA-templated transcription"/>
    <property type="evidence" value="ECO:0007669"/>
    <property type="project" value="InterPro"/>
</dbReference>
<dbReference type="Gene3D" id="3.30.450.20">
    <property type="entry name" value="PAS domain"/>
    <property type="match status" value="6"/>
</dbReference>
<feature type="domain" description="PAC" evidence="3">
    <location>
        <begin position="223"/>
        <end position="274"/>
    </location>
</feature>
<dbReference type="EMBL" id="JAGTPX010000038">
    <property type="protein sequence ID" value="MBR8672351.1"/>
    <property type="molecule type" value="Genomic_DNA"/>
</dbReference>
<dbReference type="InterPro" id="IPR052155">
    <property type="entry name" value="Biofilm_reg_signaling"/>
</dbReference>
<evidence type="ECO:0000259" key="4">
    <source>
        <dbReference type="PROSITE" id="PS50887"/>
    </source>
</evidence>
<dbReference type="InterPro" id="IPR000014">
    <property type="entry name" value="PAS"/>
</dbReference>
<dbReference type="Pfam" id="PF00990">
    <property type="entry name" value="GGDEF"/>
    <property type="match status" value="1"/>
</dbReference>
<feature type="domain" description="PAS" evidence="2">
    <location>
        <begin position="523"/>
        <end position="593"/>
    </location>
</feature>
<evidence type="ECO:0000313" key="5">
    <source>
        <dbReference type="EMBL" id="MBR8672351.1"/>
    </source>
</evidence>
<dbReference type="PANTHER" id="PTHR44757">
    <property type="entry name" value="DIGUANYLATE CYCLASE DGCP"/>
    <property type="match status" value="1"/>
</dbReference>
<feature type="domain" description="PAS" evidence="2">
    <location>
        <begin position="275"/>
        <end position="344"/>
    </location>
</feature>
<feature type="coiled-coil region" evidence="1">
    <location>
        <begin position="131"/>
        <end position="161"/>
    </location>
</feature>
<dbReference type="RefSeq" id="WP_212121621.1">
    <property type="nucleotide sequence ID" value="NZ_JAGTPX020000037.1"/>
</dbReference>
<sequence>MDDKLVSGIFSQDINSFIKLLLTAFHSLQDLVYVVEVRDEVFKYVFVNQAGLKLLNKDESIYGKTFDEILDKDDADFLKHKYSKACTGNKVITFEDQLLLPNGKVMVNETVLNPFIDDKNNTYIIAVVRDITAKTKQLTELQQSRNRLEETDQLLASLMDQNEDAIFMFDTEGYFLETNRATERITGYGNGELVGTHFSQTLIKREVEKVENLFMQTINGQSSRYETVIYHKDGYEVFLSIKNIPIVVEGQITGVFGIARDITNDRKTLEELSVVKSRLESFINDSSDSISMFDRDGRVLFINEAFTNIYGFSKEEVIGKEVPIIPNWLKEQTDELIQQVLRGKKLHGIHVKRQKKTGELIDMSSSLSPIFDQMGEIAGVSHISRDISDQKKLQLEIKNIKEELELVWNNTSDAIFMIDQSGKFLKGNPAFEEMLGWKVEDMNKLSNAPIYPEFHLKQIEYFLEDLRSGQKIPSFQTQRMCKDGSLIDVVATYRPVNKGNILAVGTYKDVTGFTKILKKQEESEEKFQSVVEAAPEAIIILTDGKISFINETGLKLLRAKNKDQVTGNSFFDFVHPSDRKQMVEKMEQAIQQENRENMVEERFYTLDGELLYAEATFALIKDHGNTSIVVMLRDVTTKRRAEKALRDSEERFRIIAEYSMDIIKVLDPQGKIIYASPALEKILGYPVRTVIGKVFYMNVHPEDLEEIKGKFEKMLHTKEYFQVNLRRIHQDGHSVWLNTDFVPVINSDGEVEKVVAISGDITEIRRKEKKLSDMAYSDHLTGLPNRRLFMDRLQQAFYTSDRTGKLTALMVLDCDKFKNINDTLGHDVGDEVIKIFAKRVKSSLRKRDTLSRVGGDEFTIVLPEINKVEDVIDISNRILKIVNEKILIKEKELQISTSIGISFYDPIAPSNIDKLFKQADNELYIAKAKGGNRFSYKT</sequence>
<dbReference type="Pfam" id="PF00989">
    <property type="entry name" value="PAS"/>
    <property type="match status" value="2"/>
</dbReference>
<feature type="domain" description="PAS" evidence="2">
    <location>
        <begin position="400"/>
        <end position="442"/>
    </location>
</feature>
<dbReference type="InterPro" id="IPR035965">
    <property type="entry name" value="PAS-like_dom_sf"/>
</dbReference>
<dbReference type="Pfam" id="PF08447">
    <property type="entry name" value="PAS_3"/>
    <property type="match status" value="1"/>
</dbReference>
<dbReference type="SUPFAM" id="SSF55073">
    <property type="entry name" value="Nucleotide cyclase"/>
    <property type="match status" value="1"/>
</dbReference>
<comment type="caution">
    <text evidence="5">The sequence shown here is derived from an EMBL/GenBank/DDBJ whole genome shotgun (WGS) entry which is preliminary data.</text>
</comment>
<dbReference type="PROSITE" id="PS50113">
    <property type="entry name" value="PAC"/>
    <property type="match status" value="5"/>
</dbReference>
<dbReference type="FunFam" id="3.30.70.270:FF:000001">
    <property type="entry name" value="Diguanylate cyclase domain protein"/>
    <property type="match status" value="1"/>
</dbReference>
<dbReference type="AlphaFoldDB" id="A0A941GGG0"/>
<dbReference type="CDD" id="cd01949">
    <property type="entry name" value="GGDEF"/>
    <property type="match status" value="1"/>
</dbReference>
<feature type="domain" description="PAS" evidence="2">
    <location>
        <begin position="151"/>
        <end position="221"/>
    </location>
</feature>
<dbReference type="Pfam" id="PF08448">
    <property type="entry name" value="PAS_4"/>
    <property type="match status" value="2"/>
</dbReference>
<dbReference type="PROSITE" id="PS50887">
    <property type="entry name" value="GGDEF"/>
    <property type="match status" value="1"/>
</dbReference>
<accession>A0A941GGG0</accession>
<dbReference type="SMART" id="SM00267">
    <property type="entry name" value="GGDEF"/>
    <property type="match status" value="1"/>
</dbReference>
<evidence type="ECO:0000259" key="3">
    <source>
        <dbReference type="PROSITE" id="PS50113"/>
    </source>
</evidence>
<dbReference type="SUPFAM" id="SSF55785">
    <property type="entry name" value="PYP-like sensor domain (PAS domain)"/>
    <property type="match status" value="6"/>
</dbReference>
<evidence type="ECO:0000259" key="2">
    <source>
        <dbReference type="PROSITE" id="PS50112"/>
    </source>
</evidence>
<dbReference type="SMART" id="SM00086">
    <property type="entry name" value="PAC"/>
    <property type="match status" value="6"/>
</dbReference>
<dbReference type="NCBIfam" id="TIGR00229">
    <property type="entry name" value="sensory_box"/>
    <property type="match status" value="6"/>
</dbReference>
<dbReference type="SMART" id="SM00091">
    <property type="entry name" value="PAS"/>
    <property type="match status" value="6"/>
</dbReference>
<dbReference type="InterPro" id="IPR000160">
    <property type="entry name" value="GGDEF_dom"/>
</dbReference>
<dbReference type="NCBIfam" id="TIGR00254">
    <property type="entry name" value="GGDEF"/>
    <property type="match status" value="1"/>
</dbReference>
<feature type="domain" description="PAC" evidence="3">
    <location>
        <begin position="347"/>
        <end position="399"/>
    </location>
</feature>
<evidence type="ECO:0000256" key="1">
    <source>
        <dbReference type="SAM" id="Coils"/>
    </source>
</evidence>
<feature type="domain" description="PAC" evidence="3">
    <location>
        <begin position="92"/>
        <end position="143"/>
    </location>
</feature>
<protein>
    <submittedName>
        <fullName evidence="5">PAS domain S-box protein</fullName>
    </submittedName>
</protein>
<feature type="domain" description="PAS" evidence="2">
    <location>
        <begin position="648"/>
        <end position="718"/>
    </location>
</feature>
<proteinExistence type="predicted"/>
<reference evidence="5" key="1">
    <citation type="submission" date="2021-04" db="EMBL/GenBank/DDBJ databases">
        <title>Genomic analysis of electroactive and textile dye degrading Bacillus circulans strain: DC10 isolated from constructed wetland-microbial fuel cells treating textile dye wastewaters.</title>
        <authorList>
            <person name="Patel D.U."/>
            <person name="Desai C.R."/>
        </authorList>
    </citation>
    <scope>NUCLEOTIDE SEQUENCE</scope>
    <source>
        <strain evidence="5">DC10</strain>
    </source>
</reference>
<gene>
    <name evidence="5" type="ORF">KD144_22730</name>
</gene>
<feature type="domain" description="PAC" evidence="3">
    <location>
        <begin position="721"/>
        <end position="773"/>
    </location>
</feature>
<dbReference type="InterPro" id="IPR001610">
    <property type="entry name" value="PAC"/>
</dbReference>
<dbReference type="InterPro" id="IPR000700">
    <property type="entry name" value="PAS-assoc_C"/>
</dbReference>
<name>A0A941GGG0_NIACI</name>
<keyword evidence="1" id="KW-0175">Coiled coil</keyword>
<dbReference type="Gene3D" id="3.30.70.270">
    <property type="match status" value="1"/>
</dbReference>
<dbReference type="InterPro" id="IPR013656">
    <property type="entry name" value="PAS_4"/>
</dbReference>